<dbReference type="OrthoDB" id="8395083at2"/>
<sequence>MGEMNVKIDESLFTRLEDRARAHNRSLDEEVKVLLERALERPERESLYDAARRIAAMTPKGIKQTDSVEMLREDRDR</sequence>
<dbReference type="GO" id="GO:0006355">
    <property type="term" value="P:regulation of DNA-templated transcription"/>
    <property type="evidence" value="ECO:0007669"/>
    <property type="project" value="InterPro"/>
</dbReference>
<reference evidence="2 3" key="1">
    <citation type="journal article" date="2016" name="Syst. Appl. Microbiol.">
        <title>Pararhizobium polonicum sp. nov. isolated from tumors on stone fruit rootstocks.</title>
        <authorList>
            <person name="Pulawska J."/>
            <person name="Kuzmanovic N."/>
            <person name="Willems A."/>
            <person name="Pothier J.F."/>
        </authorList>
    </citation>
    <scope>NUCLEOTIDE SEQUENCE [LARGE SCALE GENOMIC DNA]</scope>
    <source>
        <strain evidence="2 3">F5.1</strain>
    </source>
</reference>
<dbReference type="AlphaFoldDB" id="A0A1C7NZB9"/>
<keyword evidence="3" id="KW-1185">Reference proteome</keyword>
<dbReference type="InterPro" id="IPR053853">
    <property type="entry name" value="FitA-like_RHH"/>
</dbReference>
<comment type="caution">
    <text evidence="2">The sequence shown here is derived from an EMBL/GenBank/DDBJ whole genome shotgun (WGS) entry which is preliminary data.</text>
</comment>
<evidence type="ECO:0000313" key="3">
    <source>
        <dbReference type="Proteomes" id="UP000093111"/>
    </source>
</evidence>
<dbReference type="RefSeq" id="WP_068955311.1">
    <property type="nucleotide sequence ID" value="NZ_LGLV01000010.1"/>
</dbReference>
<gene>
    <name evidence="2" type="ORF">ADU59_16910</name>
</gene>
<dbReference type="STRING" id="1612624.ADU59_16910"/>
<dbReference type="Proteomes" id="UP000093111">
    <property type="component" value="Unassembled WGS sequence"/>
</dbReference>
<protein>
    <recommendedName>
        <fullName evidence="1">Antitoxin FitA-like ribbon-helix-helix domain-containing protein</fullName>
    </recommendedName>
</protein>
<dbReference type="Gene3D" id="1.10.1220.10">
    <property type="entry name" value="Met repressor-like"/>
    <property type="match status" value="1"/>
</dbReference>
<name>A0A1C7NZB9_9HYPH</name>
<dbReference type="InterPro" id="IPR013321">
    <property type="entry name" value="Arc_rbn_hlx_hlx"/>
</dbReference>
<proteinExistence type="predicted"/>
<organism evidence="2 3">
    <name type="scientific">Pararhizobium polonicum</name>
    <dbReference type="NCBI Taxonomy" id="1612624"/>
    <lineage>
        <taxon>Bacteria</taxon>
        <taxon>Pseudomonadati</taxon>
        <taxon>Pseudomonadota</taxon>
        <taxon>Alphaproteobacteria</taxon>
        <taxon>Hyphomicrobiales</taxon>
        <taxon>Rhizobiaceae</taxon>
        <taxon>Rhizobium/Agrobacterium group</taxon>
        <taxon>Pararhizobium</taxon>
    </lineage>
</organism>
<evidence type="ECO:0000259" key="1">
    <source>
        <dbReference type="Pfam" id="PF22513"/>
    </source>
</evidence>
<dbReference type="EMBL" id="LGLV01000010">
    <property type="protein sequence ID" value="OBZ94353.1"/>
    <property type="molecule type" value="Genomic_DNA"/>
</dbReference>
<evidence type="ECO:0000313" key="2">
    <source>
        <dbReference type="EMBL" id="OBZ94353.1"/>
    </source>
</evidence>
<accession>A0A1C7NZB9</accession>
<dbReference type="Pfam" id="PF22513">
    <property type="entry name" value="FitA-like_RHH"/>
    <property type="match status" value="1"/>
</dbReference>
<feature type="domain" description="Antitoxin FitA-like ribbon-helix-helix" evidence="1">
    <location>
        <begin position="8"/>
        <end position="39"/>
    </location>
</feature>
<dbReference type="InterPro" id="IPR010985">
    <property type="entry name" value="Ribbon_hlx_hlx"/>
</dbReference>
<dbReference type="SUPFAM" id="SSF47598">
    <property type="entry name" value="Ribbon-helix-helix"/>
    <property type="match status" value="1"/>
</dbReference>